<dbReference type="InterPro" id="IPR001647">
    <property type="entry name" value="HTH_TetR"/>
</dbReference>
<dbReference type="Proteomes" id="UP000807309">
    <property type="component" value="Unassembled WGS sequence"/>
</dbReference>
<reference evidence="6 7" key="1">
    <citation type="submission" date="2020-10" db="EMBL/GenBank/DDBJ databases">
        <title>Identification of Nocardia species via Next-generation sequencing and recognition of intraspecies genetic diversity.</title>
        <authorList>
            <person name="Li P."/>
            <person name="Li P."/>
            <person name="Lu B."/>
        </authorList>
    </citation>
    <scope>NUCLEOTIDE SEQUENCE [LARGE SCALE GENOMIC DNA]</scope>
    <source>
        <strain evidence="6 7">N-11</strain>
    </source>
</reference>
<dbReference type="InterPro" id="IPR036271">
    <property type="entry name" value="Tet_transcr_reg_TetR-rel_C_sf"/>
</dbReference>
<proteinExistence type="predicted"/>
<sequence length="211" mass="22763">MRPENKTGGQRRSFIEEARRRQIIAAAVEVISEVGYAGASLARIAEHAGISKGVISYHFDGKDDLMTQLVVQLYVSAAEYIAPRVAAAVGARERLLAYLESNLGFIEANTAYVAALVEVVTTLRDAQGKPKFASADGERDIIAPLVDIMTHGQRTGEFADFDALLMAKSIRDAIDGAAGRAVREPGFAMDAYSAHLCALFDTATRKVDKDD</sequence>
<dbReference type="Gene3D" id="1.10.357.10">
    <property type="entry name" value="Tetracycline Repressor, domain 2"/>
    <property type="match status" value="1"/>
</dbReference>
<dbReference type="InterPro" id="IPR009057">
    <property type="entry name" value="Homeodomain-like_sf"/>
</dbReference>
<dbReference type="PROSITE" id="PS50977">
    <property type="entry name" value="HTH_TETR_2"/>
    <property type="match status" value="1"/>
</dbReference>
<keyword evidence="2 4" id="KW-0238">DNA-binding</keyword>
<dbReference type="EMBL" id="JADLRE010000008">
    <property type="protein sequence ID" value="MBF6225837.1"/>
    <property type="molecule type" value="Genomic_DNA"/>
</dbReference>
<protein>
    <submittedName>
        <fullName evidence="6">TetR family transcriptional regulator</fullName>
    </submittedName>
</protein>
<comment type="caution">
    <text evidence="6">The sequence shown here is derived from an EMBL/GenBank/DDBJ whole genome shotgun (WGS) entry which is preliminary data.</text>
</comment>
<feature type="DNA-binding region" description="H-T-H motif" evidence="4">
    <location>
        <begin position="40"/>
        <end position="59"/>
    </location>
</feature>
<evidence type="ECO:0000259" key="5">
    <source>
        <dbReference type="PROSITE" id="PS50977"/>
    </source>
</evidence>
<name>A0ABS0C643_9NOCA</name>
<evidence type="ECO:0000256" key="1">
    <source>
        <dbReference type="ARBA" id="ARBA00023015"/>
    </source>
</evidence>
<accession>A0ABS0C643</accession>
<keyword evidence="3" id="KW-0804">Transcription</keyword>
<keyword evidence="7" id="KW-1185">Reference proteome</keyword>
<evidence type="ECO:0000256" key="2">
    <source>
        <dbReference type="ARBA" id="ARBA00023125"/>
    </source>
</evidence>
<organism evidence="6 7">
    <name type="scientific">Nocardia abscessus</name>
    <dbReference type="NCBI Taxonomy" id="120957"/>
    <lineage>
        <taxon>Bacteria</taxon>
        <taxon>Bacillati</taxon>
        <taxon>Actinomycetota</taxon>
        <taxon>Actinomycetes</taxon>
        <taxon>Mycobacteriales</taxon>
        <taxon>Nocardiaceae</taxon>
        <taxon>Nocardia</taxon>
    </lineage>
</organism>
<dbReference type="PANTHER" id="PTHR30055:SF234">
    <property type="entry name" value="HTH-TYPE TRANSCRIPTIONAL REGULATOR BETI"/>
    <property type="match status" value="1"/>
</dbReference>
<dbReference type="SUPFAM" id="SSF46689">
    <property type="entry name" value="Homeodomain-like"/>
    <property type="match status" value="1"/>
</dbReference>
<dbReference type="Gene3D" id="1.10.10.60">
    <property type="entry name" value="Homeodomain-like"/>
    <property type="match status" value="1"/>
</dbReference>
<dbReference type="InterPro" id="IPR050109">
    <property type="entry name" value="HTH-type_TetR-like_transc_reg"/>
</dbReference>
<dbReference type="InterPro" id="IPR023772">
    <property type="entry name" value="DNA-bd_HTH_TetR-type_CS"/>
</dbReference>
<dbReference type="RefSeq" id="WP_195033040.1">
    <property type="nucleotide sequence ID" value="NZ_JADLRE010000008.1"/>
</dbReference>
<dbReference type="PANTHER" id="PTHR30055">
    <property type="entry name" value="HTH-TYPE TRANSCRIPTIONAL REGULATOR RUTR"/>
    <property type="match status" value="1"/>
</dbReference>
<gene>
    <name evidence="6" type="ORF">IU470_12075</name>
</gene>
<dbReference type="Pfam" id="PF00440">
    <property type="entry name" value="TetR_N"/>
    <property type="match status" value="1"/>
</dbReference>
<feature type="domain" description="HTH tetR-type" evidence="5">
    <location>
        <begin position="17"/>
        <end position="77"/>
    </location>
</feature>
<dbReference type="PROSITE" id="PS01081">
    <property type="entry name" value="HTH_TETR_1"/>
    <property type="match status" value="1"/>
</dbReference>
<evidence type="ECO:0000313" key="7">
    <source>
        <dbReference type="Proteomes" id="UP000807309"/>
    </source>
</evidence>
<evidence type="ECO:0000256" key="4">
    <source>
        <dbReference type="PROSITE-ProRule" id="PRU00335"/>
    </source>
</evidence>
<evidence type="ECO:0000256" key="3">
    <source>
        <dbReference type="ARBA" id="ARBA00023163"/>
    </source>
</evidence>
<evidence type="ECO:0000313" key="6">
    <source>
        <dbReference type="EMBL" id="MBF6225837.1"/>
    </source>
</evidence>
<keyword evidence="1" id="KW-0805">Transcription regulation</keyword>
<dbReference type="PRINTS" id="PR00455">
    <property type="entry name" value="HTHTETR"/>
</dbReference>
<dbReference type="SUPFAM" id="SSF48498">
    <property type="entry name" value="Tetracyclin repressor-like, C-terminal domain"/>
    <property type="match status" value="1"/>
</dbReference>